<name>A0A7S9SRX5_9VIRU</name>
<gene>
    <name evidence="1" type="ORF">NIOZUU157_00105</name>
</gene>
<organism evidence="1">
    <name type="scientific">Virus NIOZ-UU157</name>
    <dbReference type="NCBI Taxonomy" id="2763269"/>
    <lineage>
        <taxon>Viruses</taxon>
    </lineage>
</organism>
<sequence>MKKLLLLLSVITFMTGCSLFTTKSDNGIINSWGIPSDGGFYAYVTGGGPSNYQPAAPFEFAPGASPWGYVDYDYMSLNLYSQPNQQGYIGSSTYHNINGVPTWKSNPAYPKDKDLITFTKTGMNGDVIAYDMTPKQSVTTPPIISNNWSSGMDNKNETLITPGSYWVQDYGFDDVGRWTADGTSVAQSTDSSTVATQPTYGSRAYPIHILNDEYKFDSLAPGTGFDGVWQMDIKIGSNSGAYPDSLYCETFYLAERKNLLWGASQYSDGSDAGGPAGWSTEIDIMETKWQKTGPQINIPTGGNPSTGWNPSYTKITTPQGLKVGEWSDAGATNPGGPTPDFVTFGAQIANDTLYFYGYLPGQTKPWYTEVVPRDNSYVQKYPFVPYIGTWTDSTTHVAGGFKTMYKNFIYKKATDVKGNPISNPTGFGPGLK</sequence>
<dbReference type="EMBL" id="MW030544">
    <property type="protein sequence ID" value="QPI16222.1"/>
    <property type="molecule type" value="Genomic_DNA"/>
</dbReference>
<reference evidence="1" key="1">
    <citation type="submission" date="2020-08" db="EMBL/GenBank/DDBJ databases">
        <title>Bridging the membrane lipid divide: bacteria of the FCB group superphylum have the potential to synthesize archaeal ether lipids.</title>
        <authorList>
            <person name="Villanueva L."/>
            <person name="von Meijenfeldt F.A.B."/>
            <person name="Westbye A.B."/>
            <person name="Yadav S."/>
            <person name="Hopmans E.C."/>
            <person name="Dutilh B.E."/>
            <person name="Sinninghe Damste J.S."/>
        </authorList>
    </citation>
    <scope>NUCLEOTIDE SEQUENCE</scope>
    <source>
        <strain evidence="1">NIOZ-UU157</strain>
    </source>
</reference>
<evidence type="ECO:0000313" key="1">
    <source>
        <dbReference type="EMBL" id="QPI16222.1"/>
    </source>
</evidence>
<proteinExistence type="predicted"/>
<dbReference type="PROSITE" id="PS51257">
    <property type="entry name" value="PROKAR_LIPOPROTEIN"/>
    <property type="match status" value="1"/>
</dbReference>
<protein>
    <submittedName>
        <fullName evidence="1">Uncharacterized protein</fullName>
    </submittedName>
</protein>
<accession>A0A7S9SRX5</accession>